<feature type="region of interest" description="Disordered" evidence="1">
    <location>
        <begin position="69"/>
        <end position="97"/>
    </location>
</feature>
<sequence length="155" mass="17326">MSKQLSSMALTAFVAALLLGMPEVEAKQQCSAAMPSNQNGKWWSYRLIDGRKCWYEGKPGYSKALLEWPKGASPQPSPKDVLPKAVSAQPSRKDDRDVANIVPEKRFNPLDAQAWAPKEAVQNWAPEEAVQARTPNYIPETFDALWSGRIWLLGR</sequence>
<evidence type="ECO:0000256" key="1">
    <source>
        <dbReference type="SAM" id="MobiDB-lite"/>
    </source>
</evidence>
<dbReference type="RefSeq" id="WP_057834974.1">
    <property type="nucleotide sequence ID" value="NZ_LLXZ01000057.1"/>
</dbReference>
<dbReference type="Proteomes" id="UP000050863">
    <property type="component" value="Unassembled WGS sequence"/>
</dbReference>
<keyword evidence="4" id="KW-1185">Reference proteome</keyword>
<accession>A0A0R3LRR2</accession>
<feature type="signal peptide" evidence="2">
    <location>
        <begin position="1"/>
        <end position="26"/>
    </location>
</feature>
<dbReference type="EMBL" id="LLXZ01000057">
    <property type="protein sequence ID" value="KRR10679.1"/>
    <property type="molecule type" value="Genomic_DNA"/>
</dbReference>
<dbReference type="AlphaFoldDB" id="A0A0R3LRR2"/>
<evidence type="ECO:0000313" key="3">
    <source>
        <dbReference type="EMBL" id="KRR10679.1"/>
    </source>
</evidence>
<evidence type="ECO:0000256" key="2">
    <source>
        <dbReference type="SAM" id="SignalP"/>
    </source>
</evidence>
<comment type="caution">
    <text evidence="3">The sequence shown here is derived from an EMBL/GenBank/DDBJ whole genome shotgun (WGS) entry which is preliminary data.</text>
</comment>
<protein>
    <submittedName>
        <fullName evidence="3">Uncharacterized protein</fullName>
    </submittedName>
</protein>
<proteinExistence type="predicted"/>
<evidence type="ECO:0000313" key="4">
    <source>
        <dbReference type="Proteomes" id="UP000050863"/>
    </source>
</evidence>
<gene>
    <name evidence="3" type="ORF">CQ12_19635</name>
</gene>
<name>A0A0R3LRR2_9BRAD</name>
<keyword evidence="2" id="KW-0732">Signal</keyword>
<dbReference type="STRING" id="280332.CQ12_19635"/>
<feature type="chain" id="PRO_5006443348" evidence="2">
    <location>
        <begin position="27"/>
        <end position="155"/>
    </location>
</feature>
<organism evidence="3 4">
    <name type="scientific">Bradyrhizobium jicamae</name>
    <dbReference type="NCBI Taxonomy" id="280332"/>
    <lineage>
        <taxon>Bacteria</taxon>
        <taxon>Pseudomonadati</taxon>
        <taxon>Pseudomonadota</taxon>
        <taxon>Alphaproteobacteria</taxon>
        <taxon>Hyphomicrobiales</taxon>
        <taxon>Nitrobacteraceae</taxon>
        <taxon>Bradyrhizobium</taxon>
    </lineage>
</organism>
<dbReference type="OrthoDB" id="8240548at2"/>
<reference evidence="3 4" key="1">
    <citation type="submission" date="2014-03" db="EMBL/GenBank/DDBJ databases">
        <title>Bradyrhizobium valentinum sp. nov., isolated from effective nodules of Lupinus mariae-josephae, a lupine endemic of basic-lime soils in Eastern Spain.</title>
        <authorList>
            <person name="Duran D."/>
            <person name="Rey L."/>
            <person name="Navarro A."/>
            <person name="Busquets A."/>
            <person name="Imperial J."/>
            <person name="Ruiz-Argueso T."/>
        </authorList>
    </citation>
    <scope>NUCLEOTIDE SEQUENCE [LARGE SCALE GENOMIC DNA]</scope>
    <source>
        <strain evidence="3 4">PAC68</strain>
    </source>
</reference>